<feature type="compositionally biased region" description="Gly residues" evidence="3">
    <location>
        <begin position="59"/>
        <end position="77"/>
    </location>
</feature>
<dbReference type="PANTHER" id="PTHR12356">
    <property type="entry name" value="NUCLEAR MOVEMENT PROTEIN NUDC"/>
    <property type="match status" value="1"/>
</dbReference>
<dbReference type="Pfam" id="PF04969">
    <property type="entry name" value="CS"/>
    <property type="match status" value="1"/>
</dbReference>
<feature type="domain" description="CS" evidence="4">
    <location>
        <begin position="131"/>
        <end position="219"/>
    </location>
</feature>
<dbReference type="InterPro" id="IPR007052">
    <property type="entry name" value="CS_dom"/>
</dbReference>
<evidence type="ECO:0000313" key="5">
    <source>
        <dbReference type="EMBL" id="CAE8595415.1"/>
    </source>
</evidence>
<comment type="caution">
    <text evidence="5">The sequence shown here is derived from an EMBL/GenBank/DDBJ whole genome shotgun (WGS) entry which is preliminary data.</text>
</comment>
<dbReference type="Proteomes" id="UP000654075">
    <property type="component" value="Unassembled WGS sequence"/>
</dbReference>
<dbReference type="PANTHER" id="PTHR12356:SF3">
    <property type="entry name" value="NUCLEAR MIGRATION PROTEIN NUDC"/>
    <property type="match status" value="1"/>
</dbReference>
<accession>A0A813E0K1</accession>
<feature type="region of interest" description="Disordered" evidence="3">
    <location>
        <begin position="21"/>
        <end position="78"/>
    </location>
</feature>
<proteinExistence type="predicted"/>
<organism evidence="5 7">
    <name type="scientific">Polarella glacialis</name>
    <name type="common">Dinoflagellate</name>
    <dbReference type="NCBI Taxonomy" id="89957"/>
    <lineage>
        <taxon>Eukaryota</taxon>
        <taxon>Sar</taxon>
        <taxon>Alveolata</taxon>
        <taxon>Dinophyceae</taxon>
        <taxon>Suessiales</taxon>
        <taxon>Suessiaceae</taxon>
        <taxon>Polarella</taxon>
    </lineage>
</organism>
<evidence type="ECO:0000313" key="6">
    <source>
        <dbReference type="EMBL" id="CAE8654604.1"/>
    </source>
</evidence>
<dbReference type="PROSITE" id="PS51203">
    <property type="entry name" value="CS"/>
    <property type="match status" value="1"/>
</dbReference>
<reference evidence="5" key="1">
    <citation type="submission" date="2021-02" db="EMBL/GenBank/DDBJ databases">
        <authorList>
            <person name="Dougan E. K."/>
            <person name="Rhodes N."/>
            <person name="Thang M."/>
            <person name="Chan C."/>
        </authorList>
    </citation>
    <scope>NUCLEOTIDE SEQUENCE</scope>
</reference>
<dbReference type="SUPFAM" id="SSF49764">
    <property type="entry name" value="HSP20-like chaperones"/>
    <property type="match status" value="1"/>
</dbReference>
<keyword evidence="7" id="KW-1185">Reference proteome</keyword>
<keyword evidence="2" id="KW-0963">Cytoplasm</keyword>
<dbReference type="GO" id="GO:0006457">
    <property type="term" value="P:protein folding"/>
    <property type="evidence" value="ECO:0007669"/>
    <property type="project" value="TreeGrafter"/>
</dbReference>
<name>A0A813E0K1_POLGL</name>
<dbReference type="InterPro" id="IPR008978">
    <property type="entry name" value="HSP20-like_chaperone"/>
</dbReference>
<dbReference type="Proteomes" id="UP000626109">
    <property type="component" value="Unassembled WGS sequence"/>
</dbReference>
<evidence type="ECO:0000259" key="4">
    <source>
        <dbReference type="PROSITE" id="PS51203"/>
    </source>
</evidence>
<comment type="subcellular location">
    <subcellularLocation>
        <location evidence="1">Cytoplasm</location>
    </subcellularLocation>
</comment>
<feature type="compositionally biased region" description="Acidic residues" evidence="3">
    <location>
        <begin position="34"/>
        <end position="45"/>
    </location>
</feature>
<dbReference type="InterPro" id="IPR037898">
    <property type="entry name" value="NudC_fam"/>
</dbReference>
<dbReference type="EMBL" id="CAJNNW010012726">
    <property type="protein sequence ID" value="CAE8654604.1"/>
    <property type="molecule type" value="Genomic_DNA"/>
</dbReference>
<dbReference type="GO" id="GO:0005737">
    <property type="term" value="C:cytoplasm"/>
    <property type="evidence" value="ECO:0007669"/>
    <property type="project" value="UniProtKB-SubCell"/>
</dbReference>
<feature type="non-terminal residue" evidence="5">
    <location>
        <position position="1"/>
    </location>
</feature>
<evidence type="ECO:0000256" key="3">
    <source>
        <dbReference type="SAM" id="MobiDB-lite"/>
    </source>
</evidence>
<gene>
    <name evidence="5" type="ORF">PGLA1383_LOCUS13926</name>
    <name evidence="6" type="ORF">PGLA2088_LOCUS11113</name>
</gene>
<protein>
    <recommendedName>
        <fullName evidence="4">CS domain-containing protein</fullName>
    </recommendedName>
</protein>
<dbReference type="GO" id="GO:0051082">
    <property type="term" value="F:unfolded protein binding"/>
    <property type="evidence" value="ECO:0007669"/>
    <property type="project" value="TreeGrafter"/>
</dbReference>
<dbReference type="EMBL" id="CAJNNV010007823">
    <property type="protein sequence ID" value="CAE8595415.1"/>
    <property type="molecule type" value="Genomic_DNA"/>
</dbReference>
<sequence length="220" mass="21859">YPRMAADEAKAPDMDALKAMMAGMGGAGGPGGDAGEDGEEGEEGGEGAAPDMSELMSMMGGGGKGGGKGGDGPGGGMDMAKMMEMLGGMGGGGGGMGGMGGGMGGMEGMMGGKGGGKGGGGAEKDDSEKEAADGKYHWLQKGEELQIRFPSETPITKKDVSVKFKRASVVVTVSGVVLLEGDLGGTVEVDECTWCLGPGGSDLQVMLTKQSEADWRSLMK</sequence>
<evidence type="ECO:0000256" key="2">
    <source>
        <dbReference type="ARBA" id="ARBA00022490"/>
    </source>
</evidence>
<dbReference type="AlphaFoldDB" id="A0A813E0K1"/>
<feature type="compositionally biased region" description="Gly residues" evidence="3">
    <location>
        <begin position="23"/>
        <end position="33"/>
    </location>
</feature>
<evidence type="ECO:0000313" key="7">
    <source>
        <dbReference type="Proteomes" id="UP000654075"/>
    </source>
</evidence>
<dbReference type="Gene3D" id="2.60.40.790">
    <property type="match status" value="1"/>
</dbReference>
<evidence type="ECO:0000256" key="1">
    <source>
        <dbReference type="ARBA" id="ARBA00004496"/>
    </source>
</evidence>